<name>A0A317ZTI9_9MICO</name>
<evidence type="ECO:0000256" key="1">
    <source>
        <dbReference type="SAM" id="Phobius"/>
    </source>
</evidence>
<keyword evidence="3" id="KW-1185">Reference proteome</keyword>
<feature type="transmembrane region" description="Helical" evidence="1">
    <location>
        <begin position="97"/>
        <end position="118"/>
    </location>
</feature>
<sequence>MTQTTPSVPSLPTGFVAYEYTTVRVPRDLESIYTDSYRNFGWITEATETGLPGATTVTLKLKRDRALKNRPLVAELQRQADIALVSIAALERSKTSAALGLSIGVGIVGTAFLAGSVFSIDAGLVPLSIVLGAVGLVGWLAGYLVHGRVLAQRSARVIPLIEAQYDVVYQSGEQASHLLAA</sequence>
<accession>A0A317ZTI9</accession>
<feature type="transmembrane region" description="Helical" evidence="1">
    <location>
        <begin position="124"/>
        <end position="146"/>
    </location>
</feature>
<organism evidence="2 3">
    <name type="scientific">Cryobacterium arcticum</name>
    <dbReference type="NCBI Taxonomy" id="670052"/>
    <lineage>
        <taxon>Bacteria</taxon>
        <taxon>Bacillati</taxon>
        <taxon>Actinomycetota</taxon>
        <taxon>Actinomycetes</taxon>
        <taxon>Micrococcales</taxon>
        <taxon>Microbacteriaceae</taxon>
        <taxon>Cryobacterium</taxon>
    </lineage>
</organism>
<reference evidence="2 3" key="1">
    <citation type="submission" date="2018-05" db="EMBL/GenBank/DDBJ databases">
        <title>Genetic diversity of glacier-inhabiting Cryobacterium bacteria in China and description of Cryobacterium mengkeensis sp. nov. and Arthrobacter glacialis sp. nov.</title>
        <authorList>
            <person name="Liu Q."/>
            <person name="Xin Y.-H."/>
        </authorList>
    </citation>
    <scope>NUCLEOTIDE SEQUENCE [LARGE SCALE GENOMIC DNA]</scope>
    <source>
        <strain evidence="2 3">SK-1</strain>
    </source>
</reference>
<gene>
    <name evidence="2" type="ORF">CTB96_17815</name>
</gene>
<protein>
    <submittedName>
        <fullName evidence="2">Uncharacterized protein</fullName>
    </submittedName>
</protein>
<dbReference type="RefSeq" id="WP_110128120.1">
    <property type="nucleotide sequence ID" value="NZ_QHLY01000012.1"/>
</dbReference>
<proteinExistence type="predicted"/>
<comment type="caution">
    <text evidence="2">The sequence shown here is derived from an EMBL/GenBank/DDBJ whole genome shotgun (WGS) entry which is preliminary data.</text>
</comment>
<evidence type="ECO:0000313" key="3">
    <source>
        <dbReference type="Proteomes" id="UP000246722"/>
    </source>
</evidence>
<dbReference type="Proteomes" id="UP000246722">
    <property type="component" value="Unassembled WGS sequence"/>
</dbReference>
<dbReference type="AlphaFoldDB" id="A0A317ZTI9"/>
<evidence type="ECO:0000313" key="2">
    <source>
        <dbReference type="EMBL" id="PXA68453.1"/>
    </source>
</evidence>
<keyword evidence="1" id="KW-1133">Transmembrane helix</keyword>
<dbReference type="OrthoDB" id="2599257at2"/>
<keyword evidence="1" id="KW-0472">Membrane</keyword>
<keyword evidence="1" id="KW-0812">Transmembrane</keyword>
<dbReference type="EMBL" id="QHLY01000012">
    <property type="protein sequence ID" value="PXA68453.1"/>
    <property type="molecule type" value="Genomic_DNA"/>
</dbReference>